<dbReference type="Proteomes" id="UP001652621">
    <property type="component" value="Unplaced"/>
</dbReference>
<dbReference type="eggNOG" id="KOG4529">
    <property type="taxonomic scope" value="Eukaryota"/>
</dbReference>
<dbReference type="KEGG" id="mde:101898848"/>
<dbReference type="STRING" id="7370.A0A1I8MU36"/>
<dbReference type="RefSeq" id="XP_058982054.1">
    <property type="nucleotide sequence ID" value="XM_059126071.1"/>
</dbReference>
<reference evidence="4" key="2">
    <citation type="submission" date="2025-04" db="UniProtKB">
        <authorList>
            <consortium name="RefSeq"/>
        </authorList>
    </citation>
    <scope>IDENTIFICATION</scope>
    <source>
        <strain evidence="4 5">Aabys</strain>
        <tissue evidence="5">Whole body</tissue>
    </source>
</reference>
<evidence type="ECO:0000313" key="3">
    <source>
        <dbReference type="Proteomes" id="UP001652621"/>
    </source>
</evidence>
<sequence>MDSAPLNLAHFHERRAEKLLKRHQYDEAYKAIENSLFYVADAHKTVRTPKALEVLDIIKWDYERKLQQICMRKQQYERLKQKEILPPVCQSEIIKPEIINVPSIAARSIDKTIKEFNEKYGSASLMLNMQGLSLEPGNENKDPNSECSKVNVKSDESKSESKDDIAKRRMSILDEHMLQTDEELPSLVPLELPSFDYSVFISSGLVENFQK</sequence>
<dbReference type="VEuPathDB" id="VectorBase:MDOMA2_008394"/>
<dbReference type="VEuPathDB" id="VectorBase:MDOA008441"/>
<dbReference type="PANTHER" id="PTHR14964">
    <property type="entry name" value="NUCLEAR RECEPTOR BINDING FACTOR 2"/>
    <property type="match status" value="1"/>
</dbReference>
<organism evidence="2">
    <name type="scientific">Musca domestica</name>
    <name type="common">House fly</name>
    <dbReference type="NCBI Taxonomy" id="7370"/>
    <lineage>
        <taxon>Eukaryota</taxon>
        <taxon>Metazoa</taxon>
        <taxon>Ecdysozoa</taxon>
        <taxon>Arthropoda</taxon>
        <taxon>Hexapoda</taxon>
        <taxon>Insecta</taxon>
        <taxon>Pterygota</taxon>
        <taxon>Neoptera</taxon>
        <taxon>Endopterygota</taxon>
        <taxon>Diptera</taxon>
        <taxon>Brachycera</taxon>
        <taxon>Muscomorpha</taxon>
        <taxon>Muscoidea</taxon>
        <taxon>Muscidae</taxon>
        <taxon>Musca</taxon>
    </lineage>
</organism>
<evidence type="ECO:0000313" key="4">
    <source>
        <dbReference type="RefSeq" id="XP_005189055.1"/>
    </source>
</evidence>
<evidence type="ECO:0000313" key="5">
    <source>
        <dbReference type="RefSeq" id="XP_058982054.1"/>
    </source>
</evidence>
<name>A0A1I8MU36_MUSDO</name>
<protein>
    <submittedName>
        <fullName evidence="4">Uncharacterized protein LOC101898848</fullName>
    </submittedName>
    <submittedName>
        <fullName evidence="5">Uncharacterized protein LOC131803990</fullName>
    </submittedName>
</protein>
<dbReference type="PANTHER" id="PTHR14964:SF2">
    <property type="entry name" value="NUCLEAR RECEPTOR-BINDING FACTOR 2"/>
    <property type="match status" value="1"/>
</dbReference>
<feature type="compositionally biased region" description="Basic and acidic residues" evidence="1">
    <location>
        <begin position="152"/>
        <end position="165"/>
    </location>
</feature>
<dbReference type="SUPFAM" id="SSF140361">
    <property type="entry name" value="MIT domain-like"/>
    <property type="match status" value="1"/>
</dbReference>
<dbReference type="GO" id="GO:0006914">
    <property type="term" value="P:autophagy"/>
    <property type="evidence" value="ECO:0007669"/>
    <property type="project" value="InterPro"/>
</dbReference>
<gene>
    <name evidence="2" type="primary">101898848</name>
    <name evidence="4" type="synonym">LOC101898848</name>
    <name evidence="5" type="synonym">LOC131803990</name>
</gene>
<dbReference type="InterPro" id="IPR039679">
    <property type="entry name" value="NRBF2"/>
</dbReference>
<keyword evidence="3" id="KW-1185">Reference proteome</keyword>
<accession>A0A1I8MU36</accession>
<dbReference type="VEuPathDB" id="VectorBase:MDOMA2_002482"/>
<dbReference type="Gene3D" id="1.20.58.80">
    <property type="entry name" value="Phosphotransferase system, lactose/cellobiose-type IIA subunit"/>
    <property type="match status" value="1"/>
</dbReference>
<dbReference type="OrthoDB" id="3694230at2759"/>
<dbReference type="GeneID" id="101898848"/>
<evidence type="ECO:0000256" key="1">
    <source>
        <dbReference type="SAM" id="MobiDB-lite"/>
    </source>
</evidence>
<evidence type="ECO:0000313" key="2">
    <source>
        <dbReference type="EnsemblMetazoa" id="MDOA008441-PA"/>
    </source>
</evidence>
<feature type="region of interest" description="Disordered" evidence="1">
    <location>
        <begin position="133"/>
        <end position="165"/>
    </location>
</feature>
<dbReference type="AlphaFoldDB" id="A0A1I8MU36"/>
<dbReference type="EnsemblMetazoa" id="MDOA008441-RA">
    <property type="protein sequence ID" value="MDOA008441-PA"/>
    <property type="gene ID" value="MDOA008441"/>
</dbReference>
<proteinExistence type="predicted"/>
<reference evidence="2" key="1">
    <citation type="submission" date="2020-05" db="UniProtKB">
        <authorList>
            <consortium name="EnsemblMetazoa"/>
        </authorList>
    </citation>
    <scope>IDENTIFICATION</scope>
    <source>
        <strain evidence="2">Aabys</strain>
    </source>
</reference>
<dbReference type="RefSeq" id="XP_005189055.1">
    <property type="nucleotide sequence ID" value="XM_005188998.3"/>
</dbReference>